<comment type="subcellular location">
    <subcellularLocation>
        <location evidence="5">Cytoplasm</location>
    </subcellularLocation>
</comment>
<evidence type="ECO:0000256" key="5">
    <source>
        <dbReference type="HAMAP-Rule" id="MF_01260"/>
    </source>
</evidence>
<dbReference type="EMBL" id="BSPQ01000005">
    <property type="protein sequence ID" value="GLS90822.1"/>
    <property type="molecule type" value="Genomic_DNA"/>
</dbReference>
<feature type="binding site" evidence="5">
    <location>
        <begin position="145"/>
        <end position="149"/>
    </location>
    <ligand>
        <name>substrate</name>
    </ligand>
</feature>
<comment type="pathway">
    <text evidence="5">Cofactor biosynthesis; biotin biosynthesis.</text>
</comment>
<evidence type="ECO:0000256" key="4">
    <source>
        <dbReference type="ARBA" id="ARBA00022801"/>
    </source>
</evidence>
<feature type="binding site" evidence="5">
    <location>
        <position position="24"/>
    </location>
    <ligand>
        <name>substrate</name>
    </ligand>
</feature>
<feature type="binding site" evidence="5">
    <location>
        <begin position="84"/>
        <end position="85"/>
    </location>
    <ligand>
        <name>substrate</name>
    </ligand>
</feature>
<dbReference type="PANTHER" id="PTHR43194">
    <property type="entry name" value="HYDROLASE ALPHA/BETA FOLD FAMILY"/>
    <property type="match status" value="1"/>
</dbReference>
<keyword evidence="3 5" id="KW-0093">Biotin biosynthesis</keyword>
<evidence type="ECO:0000313" key="7">
    <source>
        <dbReference type="EMBL" id="GLS90822.1"/>
    </source>
</evidence>
<dbReference type="InterPro" id="IPR000073">
    <property type="entry name" value="AB_hydrolase_1"/>
</dbReference>
<keyword evidence="1 5" id="KW-0719">Serine esterase</keyword>
<dbReference type="RefSeq" id="WP_284203938.1">
    <property type="nucleotide sequence ID" value="NZ_BSPQ01000005.1"/>
</dbReference>
<feature type="active site" description="Nucleophile" evidence="5">
    <location>
        <position position="84"/>
    </location>
</feature>
<dbReference type="Proteomes" id="UP001157353">
    <property type="component" value="Unassembled WGS sequence"/>
</dbReference>
<comment type="similarity">
    <text evidence="5">Belongs to the AB hydrolase superfamily. Carboxylesterase BioH family.</text>
</comment>
<keyword evidence="4 5" id="KW-0378">Hydrolase</keyword>
<evidence type="ECO:0000259" key="6">
    <source>
        <dbReference type="Pfam" id="PF00561"/>
    </source>
</evidence>
<feature type="active site" evidence="5">
    <location>
        <position position="237"/>
    </location>
</feature>
<reference evidence="8" key="1">
    <citation type="journal article" date="2019" name="Int. J. Syst. Evol. Microbiol.">
        <title>The Global Catalogue of Microorganisms (GCM) 10K type strain sequencing project: providing services to taxonomists for standard genome sequencing and annotation.</title>
        <authorList>
            <consortium name="The Broad Institute Genomics Platform"/>
            <consortium name="The Broad Institute Genome Sequencing Center for Infectious Disease"/>
            <person name="Wu L."/>
            <person name="Ma J."/>
        </authorList>
    </citation>
    <scope>NUCLEOTIDE SEQUENCE [LARGE SCALE GENOMIC DNA]</scope>
    <source>
        <strain evidence="8">NBRC 103166</strain>
    </source>
</reference>
<dbReference type="Gene3D" id="3.40.50.1820">
    <property type="entry name" value="alpha/beta hydrolase"/>
    <property type="match status" value="1"/>
</dbReference>
<dbReference type="SUPFAM" id="SSF53474">
    <property type="entry name" value="alpha/beta-Hydrolases"/>
    <property type="match status" value="1"/>
</dbReference>
<comment type="catalytic activity">
    <reaction evidence="5">
        <text>6-carboxyhexanoyl-[ACP] methyl ester + H2O = 6-carboxyhexanoyl-[ACP] + methanol + H(+)</text>
        <dbReference type="Rhea" id="RHEA:42700"/>
        <dbReference type="Rhea" id="RHEA-COMP:9955"/>
        <dbReference type="Rhea" id="RHEA-COMP:10186"/>
        <dbReference type="ChEBI" id="CHEBI:15377"/>
        <dbReference type="ChEBI" id="CHEBI:15378"/>
        <dbReference type="ChEBI" id="CHEBI:17790"/>
        <dbReference type="ChEBI" id="CHEBI:78846"/>
        <dbReference type="ChEBI" id="CHEBI:82735"/>
        <dbReference type="EC" id="3.1.1.85"/>
    </reaction>
</comment>
<evidence type="ECO:0000256" key="3">
    <source>
        <dbReference type="ARBA" id="ARBA00022756"/>
    </source>
</evidence>
<dbReference type="InterPro" id="IPR050228">
    <property type="entry name" value="Carboxylesterase_BioH"/>
</dbReference>
<keyword evidence="2 5" id="KW-0963">Cytoplasm</keyword>
<gene>
    <name evidence="5 7" type="primary">bioH</name>
    <name evidence="7" type="ORF">GCM10007916_18890</name>
</gene>
<dbReference type="Pfam" id="PF00561">
    <property type="entry name" value="Abhydrolase_1"/>
    <property type="match status" value="1"/>
</dbReference>
<comment type="caution">
    <text evidence="7">The sequence shown here is derived from an EMBL/GenBank/DDBJ whole genome shotgun (WGS) entry which is preliminary data.</text>
</comment>
<organism evidence="7 8">
    <name type="scientific">Psychromonas marina</name>
    <dbReference type="NCBI Taxonomy" id="88364"/>
    <lineage>
        <taxon>Bacteria</taxon>
        <taxon>Pseudomonadati</taxon>
        <taxon>Pseudomonadota</taxon>
        <taxon>Gammaproteobacteria</taxon>
        <taxon>Alteromonadales</taxon>
        <taxon>Psychromonadaceae</taxon>
        <taxon>Psychromonas</taxon>
    </lineage>
</organism>
<dbReference type="InterPro" id="IPR010076">
    <property type="entry name" value="BioH"/>
</dbReference>
<evidence type="ECO:0000256" key="2">
    <source>
        <dbReference type="ARBA" id="ARBA00022490"/>
    </source>
</evidence>
<protein>
    <recommendedName>
        <fullName evidence="5">Pimeloyl-[acyl-carrier protein] methyl ester esterase</fullName>
        <ecNumber evidence="5">3.1.1.85</ecNumber>
    </recommendedName>
    <alternativeName>
        <fullName evidence="5">Biotin synthesis protein BioH</fullName>
    </alternativeName>
    <alternativeName>
        <fullName evidence="5">Carboxylesterase BioH</fullName>
    </alternativeName>
</protein>
<feature type="domain" description="AB hydrolase-1" evidence="6">
    <location>
        <begin position="16"/>
        <end position="243"/>
    </location>
</feature>
<dbReference type="HAMAP" id="MF_01260">
    <property type="entry name" value="Carboxylester"/>
    <property type="match status" value="1"/>
</dbReference>
<comment type="subunit">
    <text evidence="5">Monomer.</text>
</comment>
<feature type="binding site" evidence="5">
    <location>
        <position position="237"/>
    </location>
    <ligand>
        <name>substrate</name>
    </ligand>
</feature>
<dbReference type="PANTHER" id="PTHR43194:SF5">
    <property type="entry name" value="PIMELOYL-[ACYL-CARRIER PROTEIN] METHYL ESTER ESTERASE"/>
    <property type="match status" value="1"/>
</dbReference>
<dbReference type="NCBIfam" id="TIGR01738">
    <property type="entry name" value="bioH"/>
    <property type="match status" value="1"/>
</dbReference>
<comment type="function">
    <text evidence="5">The physiological role of BioH is to remove the methyl group introduced by BioC when the pimeloyl moiety is complete. It allows to synthesize pimeloyl-ACP via the fatty acid synthetic pathway through the hydrolysis of the ester bonds of pimeloyl-ACP esters.</text>
</comment>
<dbReference type="InterPro" id="IPR029058">
    <property type="entry name" value="AB_hydrolase_fold"/>
</dbReference>
<sequence length="257" mass="27769">MSIEQAVHCEVVGQGPALVLLHGWGVNSAVWQPIIAPLSEHFCLYLVDLPGFGESKPLAHYSLQSISEAIQEVVPESAVWCGWSLGGLIATYTAINYPQQVTQLIQVASSVKFVADEQWEGVDGCVFDNFLQGLQTNPQKTLARFIALQAMGCKSARQDSNKLKKLLSGTQDAEQSALIAGLNLLAGSDLRSSFSSLSQPCLSMFGQSDGLVPLQTATEMSILLPDLQVQLFEHSSHAPFISESELFCNKIVNFIAG</sequence>
<proteinExistence type="inferred from homology"/>
<dbReference type="EC" id="3.1.1.85" evidence="5"/>
<keyword evidence="8" id="KW-1185">Reference proteome</keyword>
<accession>A0ABQ6E0E9</accession>
<feature type="active site" evidence="5">
    <location>
        <position position="209"/>
    </location>
</feature>
<evidence type="ECO:0000313" key="8">
    <source>
        <dbReference type="Proteomes" id="UP001157353"/>
    </source>
</evidence>
<evidence type="ECO:0000256" key="1">
    <source>
        <dbReference type="ARBA" id="ARBA00022487"/>
    </source>
</evidence>
<name>A0ABQ6E0E9_9GAMM</name>